<gene>
    <name evidence="2" type="ORF">SARC_11457</name>
</gene>
<dbReference type="GeneID" id="25911961"/>
<proteinExistence type="predicted"/>
<feature type="non-terminal residue" evidence="2">
    <location>
        <position position="273"/>
    </location>
</feature>
<dbReference type="Proteomes" id="UP000054560">
    <property type="component" value="Unassembled WGS sequence"/>
</dbReference>
<protein>
    <submittedName>
        <fullName evidence="2">Uncharacterized protein</fullName>
    </submittedName>
</protein>
<name>A0A0L0FJ30_9EUKA</name>
<dbReference type="AlphaFoldDB" id="A0A0L0FJ30"/>
<organism evidence="2 3">
    <name type="scientific">Sphaeroforma arctica JP610</name>
    <dbReference type="NCBI Taxonomy" id="667725"/>
    <lineage>
        <taxon>Eukaryota</taxon>
        <taxon>Ichthyosporea</taxon>
        <taxon>Ichthyophonida</taxon>
        <taxon>Sphaeroforma</taxon>
    </lineage>
</organism>
<feature type="region of interest" description="Disordered" evidence="1">
    <location>
        <begin position="253"/>
        <end position="273"/>
    </location>
</feature>
<evidence type="ECO:0000313" key="2">
    <source>
        <dbReference type="EMBL" id="KNC76033.1"/>
    </source>
</evidence>
<feature type="compositionally biased region" description="Basic and acidic residues" evidence="1">
    <location>
        <begin position="263"/>
        <end position="273"/>
    </location>
</feature>
<accession>A0A0L0FJ30</accession>
<sequence length="273" mass="30698">MEKFEEELKTLIGSGAVDGDVAMLDDDGTTVDNDRAIYTKKLCEILIEVREATEIKLSAQLIDEKQYDFNGKAALQEAPIEVFAKTRARNSYFASNEFRSQMMEYGGNKTWEPFVDSLSIGEDHILLLVVCQEDEPAAMLDFYWNNTILDELQICVAGGFQNIGVIVVSAESQDIYKYRRMLDQRLSVSCPSVIFMSRVAHYPNIVANYINERLVTETAEVVRQRGAAQNLATGETQSFADLMNRSIDTLVASSPHYRGKRNGNKDRNEGLLP</sequence>
<reference evidence="2 3" key="1">
    <citation type="submission" date="2011-02" db="EMBL/GenBank/DDBJ databases">
        <title>The Genome Sequence of Sphaeroforma arctica JP610.</title>
        <authorList>
            <consortium name="The Broad Institute Genome Sequencing Platform"/>
            <person name="Russ C."/>
            <person name="Cuomo C."/>
            <person name="Young S.K."/>
            <person name="Zeng Q."/>
            <person name="Gargeya S."/>
            <person name="Alvarado L."/>
            <person name="Berlin A."/>
            <person name="Chapman S.B."/>
            <person name="Chen Z."/>
            <person name="Freedman E."/>
            <person name="Gellesch M."/>
            <person name="Goldberg J."/>
            <person name="Griggs A."/>
            <person name="Gujja S."/>
            <person name="Heilman E."/>
            <person name="Heiman D."/>
            <person name="Howarth C."/>
            <person name="Mehta T."/>
            <person name="Neiman D."/>
            <person name="Pearson M."/>
            <person name="Roberts A."/>
            <person name="Saif S."/>
            <person name="Shea T."/>
            <person name="Shenoy N."/>
            <person name="Sisk P."/>
            <person name="Stolte C."/>
            <person name="Sykes S."/>
            <person name="White J."/>
            <person name="Yandava C."/>
            <person name="Burger G."/>
            <person name="Gray M.W."/>
            <person name="Holland P.W.H."/>
            <person name="King N."/>
            <person name="Lang F.B.F."/>
            <person name="Roger A.J."/>
            <person name="Ruiz-Trillo I."/>
            <person name="Haas B."/>
            <person name="Nusbaum C."/>
            <person name="Birren B."/>
        </authorList>
    </citation>
    <scope>NUCLEOTIDE SEQUENCE [LARGE SCALE GENOMIC DNA]</scope>
    <source>
        <strain evidence="2 3">JP610</strain>
    </source>
</reference>
<keyword evidence="3" id="KW-1185">Reference proteome</keyword>
<dbReference type="EMBL" id="KQ243294">
    <property type="protein sequence ID" value="KNC76033.1"/>
    <property type="molecule type" value="Genomic_DNA"/>
</dbReference>
<dbReference type="RefSeq" id="XP_014149935.1">
    <property type="nucleotide sequence ID" value="XM_014294460.1"/>
</dbReference>
<evidence type="ECO:0000256" key="1">
    <source>
        <dbReference type="SAM" id="MobiDB-lite"/>
    </source>
</evidence>
<evidence type="ECO:0000313" key="3">
    <source>
        <dbReference type="Proteomes" id="UP000054560"/>
    </source>
</evidence>